<evidence type="ECO:0000313" key="3">
    <source>
        <dbReference type="EMBL" id="MDI1437533.1"/>
    </source>
</evidence>
<feature type="region of interest" description="Disordered" evidence="1">
    <location>
        <begin position="32"/>
        <end position="105"/>
    </location>
</feature>
<evidence type="ECO:0000256" key="1">
    <source>
        <dbReference type="SAM" id="MobiDB-lite"/>
    </source>
</evidence>
<sequence length="162" mass="18017">MATLLAAALLAAGAVASADVVADGPTREQIRAIRPVREGKKELREAPKAGADAKELREDKKEIGEDKKEPREERKAKRQTKREAKRKELREKWGDVLKQPDARAELKVHARRAARLAQARKVADADGKEALVARIDKLVEKENARHQRVMDRLKEKAPGGAP</sequence>
<protein>
    <submittedName>
        <fullName evidence="3">Uncharacterized protein</fullName>
    </submittedName>
</protein>
<feature type="chain" id="PRO_5045526332" evidence="2">
    <location>
        <begin position="19"/>
        <end position="162"/>
    </location>
</feature>
<dbReference type="RefSeq" id="WP_136968239.1">
    <property type="nucleotide sequence ID" value="NZ_JARZHI010000134.1"/>
</dbReference>
<keyword evidence="4" id="KW-1185">Reference proteome</keyword>
<gene>
    <name evidence="3" type="ORF">QHF89_48945</name>
</gene>
<organism evidence="3 4">
    <name type="scientific">Polyangium sorediatum</name>
    <dbReference type="NCBI Taxonomy" id="889274"/>
    <lineage>
        <taxon>Bacteria</taxon>
        <taxon>Pseudomonadati</taxon>
        <taxon>Myxococcota</taxon>
        <taxon>Polyangia</taxon>
        <taxon>Polyangiales</taxon>
        <taxon>Polyangiaceae</taxon>
        <taxon>Polyangium</taxon>
    </lineage>
</organism>
<feature type="signal peptide" evidence="2">
    <location>
        <begin position="1"/>
        <end position="18"/>
    </location>
</feature>
<proteinExistence type="predicted"/>
<dbReference type="EMBL" id="JARZHI010000134">
    <property type="protein sequence ID" value="MDI1437533.1"/>
    <property type="molecule type" value="Genomic_DNA"/>
</dbReference>
<accession>A0ABT6PA83</accession>
<dbReference type="Proteomes" id="UP001160301">
    <property type="component" value="Unassembled WGS sequence"/>
</dbReference>
<reference evidence="3 4" key="1">
    <citation type="submission" date="2023-04" db="EMBL/GenBank/DDBJ databases">
        <title>The genome sequence of Polyangium sorediatum DSM14670.</title>
        <authorList>
            <person name="Zhang X."/>
        </authorList>
    </citation>
    <scope>NUCLEOTIDE SEQUENCE [LARGE SCALE GENOMIC DNA]</scope>
    <source>
        <strain evidence="3 4">DSM 14670</strain>
    </source>
</reference>
<comment type="caution">
    <text evidence="3">The sequence shown here is derived from an EMBL/GenBank/DDBJ whole genome shotgun (WGS) entry which is preliminary data.</text>
</comment>
<keyword evidence="2" id="KW-0732">Signal</keyword>
<evidence type="ECO:0000313" key="4">
    <source>
        <dbReference type="Proteomes" id="UP001160301"/>
    </source>
</evidence>
<name>A0ABT6PA83_9BACT</name>
<evidence type="ECO:0000256" key="2">
    <source>
        <dbReference type="SAM" id="SignalP"/>
    </source>
</evidence>